<feature type="transmembrane region" description="Helical" evidence="8">
    <location>
        <begin position="530"/>
        <end position="557"/>
    </location>
</feature>
<dbReference type="PANTHER" id="PTHR43302">
    <property type="entry name" value="TRANSPORTER ARSB-RELATED"/>
    <property type="match status" value="1"/>
</dbReference>
<feature type="transmembrane region" description="Helical" evidence="8">
    <location>
        <begin position="296"/>
        <end position="315"/>
    </location>
</feature>
<feature type="transmembrane region" description="Helical" evidence="8">
    <location>
        <begin position="173"/>
        <end position="201"/>
    </location>
</feature>
<feature type="compositionally biased region" description="Polar residues" evidence="7">
    <location>
        <begin position="387"/>
        <end position="396"/>
    </location>
</feature>
<organism evidence="10 11">
    <name type="scientific">Niveomyces insectorum RCEF 264</name>
    <dbReference type="NCBI Taxonomy" id="1081102"/>
    <lineage>
        <taxon>Eukaryota</taxon>
        <taxon>Fungi</taxon>
        <taxon>Dikarya</taxon>
        <taxon>Ascomycota</taxon>
        <taxon>Pezizomycotina</taxon>
        <taxon>Sordariomycetes</taxon>
        <taxon>Hypocreomycetidae</taxon>
        <taxon>Hypocreales</taxon>
        <taxon>Cordycipitaceae</taxon>
        <taxon>Niveomyces</taxon>
    </lineage>
</organism>
<keyword evidence="6 8" id="KW-0472">Membrane</keyword>
<reference evidence="10 11" key="1">
    <citation type="journal article" date="2016" name="Genome Biol. Evol.">
        <title>Divergent and convergent evolution of fungal pathogenicity.</title>
        <authorList>
            <person name="Shang Y."/>
            <person name="Xiao G."/>
            <person name="Zheng P."/>
            <person name="Cen K."/>
            <person name="Zhan S."/>
            <person name="Wang C."/>
        </authorList>
    </citation>
    <scope>NUCLEOTIDE SEQUENCE [LARGE SCALE GENOMIC DNA]</scope>
    <source>
        <strain evidence="10 11">RCEF 264</strain>
    </source>
</reference>
<dbReference type="Pfam" id="PF03600">
    <property type="entry name" value="CitMHS"/>
    <property type="match status" value="1"/>
</dbReference>
<keyword evidence="4 8" id="KW-0812">Transmembrane</keyword>
<evidence type="ECO:0000256" key="2">
    <source>
        <dbReference type="ARBA" id="ARBA00022448"/>
    </source>
</evidence>
<gene>
    <name evidence="10" type="ORF">SPI_00424</name>
</gene>
<feature type="transmembrane region" description="Helical" evidence="8">
    <location>
        <begin position="133"/>
        <end position="153"/>
    </location>
</feature>
<feature type="region of interest" description="Disordered" evidence="7">
    <location>
        <begin position="63"/>
        <end position="82"/>
    </location>
</feature>
<feature type="transmembrane region" description="Helical" evidence="8">
    <location>
        <begin position="20"/>
        <end position="43"/>
    </location>
</feature>
<evidence type="ECO:0000256" key="5">
    <source>
        <dbReference type="ARBA" id="ARBA00022989"/>
    </source>
</evidence>
<dbReference type="OrthoDB" id="442352at2759"/>
<evidence type="ECO:0000259" key="9">
    <source>
        <dbReference type="Pfam" id="PF03600"/>
    </source>
</evidence>
<evidence type="ECO:0000313" key="11">
    <source>
        <dbReference type="Proteomes" id="UP000076874"/>
    </source>
</evidence>
<name>A0A162MPX2_9HYPO</name>
<evidence type="ECO:0000256" key="3">
    <source>
        <dbReference type="ARBA" id="ARBA00022475"/>
    </source>
</evidence>
<evidence type="ECO:0000256" key="8">
    <source>
        <dbReference type="SAM" id="Phobius"/>
    </source>
</evidence>
<proteinExistence type="predicted"/>
<protein>
    <submittedName>
        <fullName evidence="10">Arsenical pump membrane protein, ArsB</fullName>
    </submittedName>
</protein>
<feature type="domain" description="Citrate transporter-like" evidence="9">
    <location>
        <begin position="131"/>
        <end position="511"/>
    </location>
</feature>
<dbReference type="AlphaFoldDB" id="A0A162MPX2"/>
<dbReference type="GO" id="GO:0055085">
    <property type="term" value="P:transmembrane transport"/>
    <property type="evidence" value="ECO:0007669"/>
    <property type="project" value="InterPro"/>
</dbReference>
<evidence type="ECO:0000256" key="7">
    <source>
        <dbReference type="SAM" id="MobiDB-lite"/>
    </source>
</evidence>
<feature type="transmembrane region" description="Helical" evidence="8">
    <location>
        <begin position="411"/>
        <end position="430"/>
    </location>
</feature>
<keyword evidence="2" id="KW-0813">Transport</keyword>
<evidence type="ECO:0000256" key="6">
    <source>
        <dbReference type="ARBA" id="ARBA00023136"/>
    </source>
</evidence>
<feature type="region of interest" description="Disordered" evidence="7">
    <location>
        <begin position="368"/>
        <end position="405"/>
    </location>
</feature>
<feature type="compositionally biased region" description="Low complexity" evidence="7">
    <location>
        <begin position="373"/>
        <end position="386"/>
    </location>
</feature>
<feature type="transmembrane region" description="Helical" evidence="8">
    <location>
        <begin position="249"/>
        <end position="272"/>
    </location>
</feature>
<dbReference type="PANTHER" id="PTHR43302:SF5">
    <property type="entry name" value="TRANSPORTER ARSB-RELATED"/>
    <property type="match status" value="1"/>
</dbReference>
<evidence type="ECO:0000256" key="4">
    <source>
        <dbReference type="ARBA" id="ARBA00022692"/>
    </source>
</evidence>
<evidence type="ECO:0000256" key="1">
    <source>
        <dbReference type="ARBA" id="ARBA00004651"/>
    </source>
</evidence>
<dbReference type="Proteomes" id="UP000076874">
    <property type="component" value="Unassembled WGS sequence"/>
</dbReference>
<dbReference type="EMBL" id="AZHD01000001">
    <property type="protein sequence ID" value="OAA68229.1"/>
    <property type="molecule type" value="Genomic_DNA"/>
</dbReference>
<feature type="transmembrane region" description="Helical" evidence="8">
    <location>
        <begin position="221"/>
        <end position="242"/>
    </location>
</feature>
<feature type="transmembrane region" description="Helical" evidence="8">
    <location>
        <begin position="327"/>
        <end position="348"/>
    </location>
</feature>
<sequence>MADGDSISLDTGQIREWRSIVTLLVFVLTNVFVLAPVHVPVYVPRRLWTALLDGLARWRIIAPPDPSTSSQDGGGGGGGDGQRKRRFVRFRFPLNFVTAPVLADLLLLALRAIGRAEVYGGTVGANNIAPIDIMVFFLTLAYVALSIDASGLLRYLAGRVLRWGGTAGHRLFFCLYVFFFALGSVVGNDPIVLSGTAFLAYLTRAARNIAHPPRAWIHTQFAVANTASALLVSSNPTNLVLAGAFRIRFITYTANVAVPVVATAVVLFPVLLEAGRGDSHHRLPLDDILYPTLDKASAVVGACIMAAALITLLVLNAANQTKDAKPVYWVTLPAAFVMVCWDATFGWLRRVGACARTTERTVDRPVARNEAVATPTTTTPSTTTASDVENQATQTDAARVRLSSPPTPPRTLVAVAAAAVAWLQTTFPTVSTIARHLPLALVPFAFAMFVLVQALVTKGWVPVFAYGWDHWVHATGTVGAVGGMGLVSVLLCNCAGTNIGATILLSRVVQTWLAIHAARGTAVTERTFWATVYSLALGVNYGAYSTAVSSSLAGLLWRNILAGKHIHVRARDFARTNAPIVAVAMAVGCSTLIAEVYIVRGTTAYVP</sequence>
<feature type="transmembrane region" description="Helical" evidence="8">
    <location>
        <begin position="92"/>
        <end position="113"/>
    </location>
</feature>
<dbReference type="InterPro" id="IPR004680">
    <property type="entry name" value="Cit_transptr-like_dom"/>
</dbReference>
<keyword evidence="3" id="KW-1003">Cell membrane</keyword>
<evidence type="ECO:0000313" key="10">
    <source>
        <dbReference type="EMBL" id="OAA68229.1"/>
    </source>
</evidence>
<comment type="subcellular location">
    <subcellularLocation>
        <location evidence="1">Cell membrane</location>
        <topology evidence="1">Multi-pass membrane protein</topology>
    </subcellularLocation>
</comment>
<keyword evidence="11" id="KW-1185">Reference proteome</keyword>
<comment type="caution">
    <text evidence="10">The sequence shown here is derived from an EMBL/GenBank/DDBJ whole genome shotgun (WGS) entry which is preliminary data.</text>
</comment>
<accession>A0A162MPX2</accession>
<feature type="transmembrane region" description="Helical" evidence="8">
    <location>
        <begin position="471"/>
        <end position="492"/>
    </location>
</feature>
<feature type="transmembrane region" description="Helical" evidence="8">
    <location>
        <begin position="578"/>
        <end position="599"/>
    </location>
</feature>
<keyword evidence="5 8" id="KW-1133">Transmembrane helix</keyword>
<feature type="transmembrane region" description="Helical" evidence="8">
    <location>
        <begin position="499"/>
        <end position="518"/>
    </location>
</feature>
<feature type="transmembrane region" description="Helical" evidence="8">
    <location>
        <begin position="437"/>
        <end position="456"/>
    </location>
</feature>
<dbReference type="STRING" id="1081102.A0A162MPX2"/>
<dbReference type="GO" id="GO:0005886">
    <property type="term" value="C:plasma membrane"/>
    <property type="evidence" value="ECO:0007669"/>
    <property type="project" value="UniProtKB-SubCell"/>
</dbReference>